<dbReference type="Gene3D" id="3.40.630.30">
    <property type="match status" value="1"/>
</dbReference>
<dbReference type="AlphaFoldDB" id="A0A7S8CD66"/>
<dbReference type="SUPFAM" id="SSF55729">
    <property type="entry name" value="Acyl-CoA N-acyltransferases (Nat)"/>
    <property type="match status" value="1"/>
</dbReference>
<dbReference type="InterPro" id="IPR000182">
    <property type="entry name" value="GNAT_dom"/>
</dbReference>
<evidence type="ECO:0000259" key="1">
    <source>
        <dbReference type="Pfam" id="PF00583"/>
    </source>
</evidence>
<dbReference type="GO" id="GO:0016747">
    <property type="term" value="F:acyltransferase activity, transferring groups other than amino-acyl groups"/>
    <property type="evidence" value="ECO:0007669"/>
    <property type="project" value="InterPro"/>
</dbReference>
<evidence type="ECO:0000313" key="3">
    <source>
        <dbReference type="Proteomes" id="UP000593626"/>
    </source>
</evidence>
<accession>A0A7S8CD66</accession>
<keyword evidence="2" id="KW-0808">Transferase</keyword>
<proteinExistence type="predicted"/>
<feature type="domain" description="N-acetyltransferase" evidence="1">
    <location>
        <begin position="15"/>
        <end position="135"/>
    </location>
</feature>
<dbReference type="RefSeq" id="WP_239672500.1">
    <property type="nucleotide sequence ID" value="NZ_CP049742.1"/>
</dbReference>
<dbReference type="EMBL" id="CP049742">
    <property type="protein sequence ID" value="QPC47822.1"/>
    <property type="molecule type" value="Genomic_DNA"/>
</dbReference>
<protein>
    <submittedName>
        <fullName evidence="2">GNAT family N-acetyltransferase</fullName>
    </submittedName>
</protein>
<dbReference type="InterPro" id="IPR016181">
    <property type="entry name" value="Acyl_CoA_acyltransferase"/>
</dbReference>
<dbReference type="KEGG" id="mcui:G8O30_13075"/>
<dbReference type="Pfam" id="PF00583">
    <property type="entry name" value="Acetyltransf_1"/>
    <property type="match status" value="1"/>
</dbReference>
<organism evidence="2 3">
    <name type="scientific">Mangrovibacillus cuniculi</name>
    <dbReference type="NCBI Taxonomy" id="2593652"/>
    <lineage>
        <taxon>Bacteria</taxon>
        <taxon>Bacillati</taxon>
        <taxon>Bacillota</taxon>
        <taxon>Bacilli</taxon>
        <taxon>Bacillales</taxon>
        <taxon>Bacillaceae</taxon>
        <taxon>Mangrovibacillus</taxon>
    </lineage>
</organism>
<evidence type="ECO:0000313" key="2">
    <source>
        <dbReference type="EMBL" id="QPC47822.1"/>
    </source>
</evidence>
<gene>
    <name evidence="2" type="ORF">G8O30_13075</name>
</gene>
<name>A0A7S8CD66_9BACI</name>
<reference evidence="2 3" key="1">
    <citation type="submission" date="2019-07" db="EMBL/GenBank/DDBJ databases">
        <title>Genome sequence of 2 isolates from Red Sea Mangroves.</title>
        <authorList>
            <person name="Sefrji F."/>
            <person name="Michoud G."/>
            <person name="Merlino G."/>
            <person name="Daffonchio D."/>
        </authorList>
    </citation>
    <scope>NUCLEOTIDE SEQUENCE [LARGE SCALE GENOMIC DNA]</scope>
    <source>
        <strain evidence="2 3">R1DC41</strain>
    </source>
</reference>
<keyword evidence="3" id="KW-1185">Reference proteome</keyword>
<sequence length="155" mass="17737">MNWTVEQMKEDYANEIMQWRYPAPYDFYHLPNTDDVFAALMNDMYYVVIDDREEMVGFFCTGNEAQVPSGNTVGAYAEDCIDIGLGMKPSLTGNGLGKSFFGFILDQVQMEEMPFRVTVATFNQRAICLYGKFGFVQQHTFLSPVGQFVTMRRNP</sequence>
<dbReference type="Proteomes" id="UP000593626">
    <property type="component" value="Chromosome"/>
</dbReference>